<dbReference type="InterPro" id="IPR035445">
    <property type="entry name" value="GYF-like_dom_sf"/>
</dbReference>
<accession>A0A444YWY4</accession>
<feature type="domain" description="GYF" evidence="2">
    <location>
        <begin position="550"/>
        <end position="604"/>
    </location>
</feature>
<reference evidence="5 6" key="1">
    <citation type="submission" date="2019-01" db="EMBL/GenBank/DDBJ databases">
        <title>Sequencing of cultivated peanut Arachis hypogaea provides insights into genome evolution and oil improvement.</title>
        <authorList>
            <person name="Chen X."/>
        </authorList>
    </citation>
    <scope>NUCLEOTIDE SEQUENCE [LARGE SCALE GENOMIC DNA]</scope>
    <source>
        <strain evidence="6">cv. Fuhuasheng</strain>
        <tissue evidence="5">Leaves</tissue>
    </source>
</reference>
<dbReference type="SMART" id="SM00719">
    <property type="entry name" value="Plus3"/>
    <property type="match status" value="1"/>
</dbReference>
<dbReference type="SUPFAM" id="SSF55277">
    <property type="entry name" value="GYF domain"/>
    <property type="match status" value="1"/>
</dbReference>
<evidence type="ECO:0000313" key="5">
    <source>
        <dbReference type="EMBL" id="RYR06394.1"/>
    </source>
</evidence>
<feature type="compositionally biased region" description="Acidic residues" evidence="1">
    <location>
        <begin position="524"/>
        <end position="536"/>
    </location>
</feature>
<dbReference type="InterPro" id="IPR003169">
    <property type="entry name" value="GYF"/>
</dbReference>
<dbReference type="SMART" id="SM00444">
    <property type="entry name" value="GYF"/>
    <property type="match status" value="1"/>
</dbReference>
<dbReference type="SUPFAM" id="SSF47592">
    <property type="entry name" value="SWIB/MDM2 domain"/>
    <property type="match status" value="1"/>
</dbReference>
<dbReference type="PROSITE" id="PS51925">
    <property type="entry name" value="SWIB_MDM2"/>
    <property type="match status" value="1"/>
</dbReference>
<evidence type="ECO:0000259" key="3">
    <source>
        <dbReference type="PROSITE" id="PS51360"/>
    </source>
</evidence>
<dbReference type="Pfam" id="PF02213">
    <property type="entry name" value="GYF"/>
    <property type="match status" value="1"/>
</dbReference>
<feature type="compositionally biased region" description="Polar residues" evidence="1">
    <location>
        <begin position="407"/>
        <end position="416"/>
    </location>
</feature>
<dbReference type="PROSITE" id="PS51360">
    <property type="entry name" value="PLUS3"/>
    <property type="match status" value="1"/>
</dbReference>
<dbReference type="SUPFAM" id="SSF159042">
    <property type="entry name" value="Plus3-like"/>
    <property type="match status" value="1"/>
</dbReference>
<dbReference type="InterPro" id="IPR036128">
    <property type="entry name" value="Plus3-like_sf"/>
</dbReference>
<dbReference type="CDD" id="cd10567">
    <property type="entry name" value="SWIB-MDM2_like"/>
    <property type="match status" value="1"/>
</dbReference>
<keyword evidence="6" id="KW-1185">Reference proteome</keyword>
<dbReference type="Gene3D" id="1.10.245.10">
    <property type="entry name" value="SWIB/MDM2 domain"/>
    <property type="match status" value="1"/>
</dbReference>
<feature type="domain" description="Plus3" evidence="3">
    <location>
        <begin position="170"/>
        <end position="294"/>
    </location>
</feature>
<gene>
    <name evidence="5" type="ORF">Ahy_B06g086130</name>
</gene>
<organism evidence="5 6">
    <name type="scientific">Arachis hypogaea</name>
    <name type="common">Peanut</name>
    <dbReference type="NCBI Taxonomy" id="3818"/>
    <lineage>
        <taxon>Eukaryota</taxon>
        <taxon>Viridiplantae</taxon>
        <taxon>Streptophyta</taxon>
        <taxon>Embryophyta</taxon>
        <taxon>Tracheophyta</taxon>
        <taxon>Spermatophyta</taxon>
        <taxon>Magnoliopsida</taxon>
        <taxon>eudicotyledons</taxon>
        <taxon>Gunneridae</taxon>
        <taxon>Pentapetalae</taxon>
        <taxon>rosids</taxon>
        <taxon>fabids</taxon>
        <taxon>Fabales</taxon>
        <taxon>Fabaceae</taxon>
        <taxon>Papilionoideae</taxon>
        <taxon>50 kb inversion clade</taxon>
        <taxon>dalbergioids sensu lato</taxon>
        <taxon>Dalbergieae</taxon>
        <taxon>Pterocarpus clade</taxon>
        <taxon>Arachis</taxon>
    </lineage>
</organism>
<feature type="region of interest" description="Disordered" evidence="1">
    <location>
        <begin position="510"/>
        <end position="537"/>
    </location>
</feature>
<feature type="domain" description="DM2" evidence="4">
    <location>
        <begin position="35"/>
        <end position="118"/>
    </location>
</feature>
<dbReference type="Pfam" id="PF25980">
    <property type="entry name" value="NERD_plant"/>
    <property type="match status" value="1"/>
</dbReference>
<dbReference type="SMR" id="A0A444YWY4"/>
<evidence type="ECO:0008006" key="7">
    <source>
        <dbReference type="Google" id="ProtNLM"/>
    </source>
</evidence>
<proteinExistence type="predicted"/>
<dbReference type="GO" id="GO:0003677">
    <property type="term" value="F:DNA binding"/>
    <property type="evidence" value="ECO:0007669"/>
    <property type="project" value="InterPro"/>
</dbReference>
<evidence type="ECO:0000259" key="2">
    <source>
        <dbReference type="PROSITE" id="PS50829"/>
    </source>
</evidence>
<dbReference type="InterPro" id="IPR004343">
    <property type="entry name" value="Plus-3_dom"/>
</dbReference>
<sequence length="611" mass="69804">MDDDVYDGSFWVEEINGEVQLETPMRKKRKYVKRKKEYDGWGSTNLIQFLQSLGFDTSRQITQNEAAALINEYVRENSLQHPTKKKRIVCDKRLHLLFGRKTIGRLKINALLESHFAANCVESDDDIYFNSDDDDNSPACETPRTTMASSERKCQPRGRVVEKPKSCFAAIVPFNIKLVYLKRSLVQELVKDPETFETKVVGSFIRVRCDPNDYLQKNSHQLLQVTGLEKGSDEDILLRASGFVEDISIQMLSDDNFTEEECEDLHQRVKDGLLKKPMIADIEKMARILHEDVTKHWLARELVQLKHLIDRANEKGWRSTLDEYLRKREKLQNPDEQERLLREVPQVIAEDLESESISPEDPDENVENHVEEFWQPTSKQPSKDTDFFSYKDTKLLDVPNPAKPESDSPTSILGRSGSSEVPFFNVATNGSMFNSISRGTAAEDHQQQPEQLVGFSYKNGVVSKPEQLIDFAHKNDGVSKAEQLLNFALKTNGVSKPAESNVFRISVAQQAEPAPPSQPQVIELSDDDDDDDDESDQPIITKEVQPFNQLKMWYYKDPQGNVQGPFDLISLKRWSDANYFPSDFKVWKEGESPKDGGLLVKILQSLPSFHI</sequence>
<protein>
    <recommendedName>
        <fullName evidence="7">GYF domain-containing protein</fullName>
    </recommendedName>
</protein>
<dbReference type="InterPro" id="IPR003121">
    <property type="entry name" value="SWIB_MDM2_domain"/>
</dbReference>
<dbReference type="PROSITE" id="PS50829">
    <property type="entry name" value="GYF"/>
    <property type="match status" value="1"/>
</dbReference>
<evidence type="ECO:0000256" key="1">
    <source>
        <dbReference type="SAM" id="MobiDB-lite"/>
    </source>
</evidence>
<dbReference type="InterPro" id="IPR036885">
    <property type="entry name" value="SWIB_MDM2_dom_sf"/>
</dbReference>
<evidence type="ECO:0000313" key="6">
    <source>
        <dbReference type="Proteomes" id="UP000289738"/>
    </source>
</evidence>
<evidence type="ECO:0000259" key="4">
    <source>
        <dbReference type="PROSITE" id="PS51925"/>
    </source>
</evidence>
<dbReference type="InterPro" id="IPR058668">
    <property type="entry name" value="NERD_dom"/>
</dbReference>
<feature type="region of interest" description="Disordered" evidence="1">
    <location>
        <begin position="395"/>
        <end position="416"/>
    </location>
</feature>
<dbReference type="Pfam" id="PF02201">
    <property type="entry name" value="SWIB"/>
    <property type="match status" value="1"/>
</dbReference>
<dbReference type="InterPro" id="IPR045894">
    <property type="entry name" value="At5g08430-like"/>
</dbReference>
<dbReference type="Gramene" id="arahy.Tifrunner.gnm2.ann2.Ah06g464100.1">
    <property type="protein sequence ID" value="arahy.Tifrunner.gnm2.ann2.Ah06g464100.1-CDS"/>
    <property type="gene ID" value="arahy.Tifrunner.gnm2.ann2.Ah06g464100"/>
</dbReference>
<dbReference type="Proteomes" id="UP000289738">
    <property type="component" value="Chromosome B06"/>
</dbReference>
<dbReference type="Gene3D" id="3.90.70.200">
    <property type="entry name" value="Plus-3 domain"/>
    <property type="match status" value="1"/>
</dbReference>
<dbReference type="STRING" id="3818.A0A444YWY4"/>
<dbReference type="PANTHER" id="PTHR46851">
    <property type="entry name" value="OS01G0884500 PROTEIN"/>
    <property type="match status" value="1"/>
</dbReference>
<comment type="caution">
    <text evidence="5">The sequence shown here is derived from an EMBL/GenBank/DDBJ whole genome shotgun (WGS) entry which is preliminary data.</text>
</comment>
<dbReference type="PANTHER" id="PTHR46851:SF11">
    <property type="entry name" value="GYF DOMAIN-CONTAINING PROTEIN"/>
    <property type="match status" value="1"/>
</dbReference>
<dbReference type="EMBL" id="SDMP01000016">
    <property type="protein sequence ID" value="RYR06394.1"/>
    <property type="molecule type" value="Genomic_DNA"/>
</dbReference>
<dbReference type="Pfam" id="PF03126">
    <property type="entry name" value="Plus-3"/>
    <property type="match status" value="1"/>
</dbReference>
<dbReference type="AlphaFoldDB" id="A0A444YWY4"/>
<dbReference type="Gramene" id="arahy.Tifrunner.gnm2.ann2.Ah16g543600.1">
    <property type="protein sequence ID" value="arahy.Tifrunner.gnm2.ann2.Ah16g543600.1-CDS"/>
    <property type="gene ID" value="arahy.Tifrunner.gnm2.ann2.Ah16g543600"/>
</dbReference>
<dbReference type="Gene3D" id="3.30.1490.40">
    <property type="match status" value="1"/>
</dbReference>
<name>A0A444YWY4_ARAHY</name>